<dbReference type="PRINTS" id="PR00344">
    <property type="entry name" value="BCTRLSENSOR"/>
</dbReference>
<evidence type="ECO:0000256" key="1">
    <source>
        <dbReference type="ARBA" id="ARBA00000085"/>
    </source>
</evidence>
<evidence type="ECO:0000259" key="11">
    <source>
        <dbReference type="PROSITE" id="PS50109"/>
    </source>
</evidence>
<dbReference type="InterPro" id="IPR013767">
    <property type="entry name" value="PAS_fold"/>
</dbReference>
<keyword evidence="10" id="KW-0812">Transmembrane</keyword>
<keyword evidence="10" id="KW-1133">Transmembrane helix</keyword>
<dbReference type="EMBL" id="DRKP01000176">
    <property type="protein sequence ID" value="HEB97534.1"/>
    <property type="molecule type" value="Genomic_DNA"/>
</dbReference>
<dbReference type="NCBIfam" id="TIGR00229">
    <property type="entry name" value="sensory_box"/>
    <property type="match status" value="1"/>
</dbReference>
<dbReference type="Gene3D" id="3.30.565.10">
    <property type="entry name" value="Histidine kinase-like ATPase, C-terminal domain"/>
    <property type="match status" value="1"/>
</dbReference>
<dbReference type="InterPro" id="IPR036097">
    <property type="entry name" value="HisK_dim/P_sf"/>
</dbReference>
<sequence>MPLLSILIGVVCGALVWLVLDQVQPRALREIFSHELQERLDQQARETLIRFDNYVESHISTTRLLANHRNLASYLEPVYWLQGERAAPVIYYRNPPWLPDARLWRTLVQPAQILLIDRWGRTREIYNVGRRALPGDLLDIDELFLSQGRVQGVMIVLQGQPYLLISERVEDATGTYMGFLMLVVPIDEAFLRASLEGVSSEEVVVGLMEVEEQRFLSSSDPQHVPVGARRDQVAKDYVITAQSFAGYEGSDLNLLFATLVPRSSVEATRQRVATVERRQRLITSVTFIGVFTLVFYLLSERLNRILRRISLFSRRALGSEQPVIEKGNQIFVLEDWIRQFIGNVRRAREEMRREHETEMQESEALKQAIMEAALDAIVTLDEDGKIIEFNSTAEQMFGLRRDEVIGADFPLLILAPESRSVFTGLWWRYRRGGSAEEEGETRVEMEAVRGDERFPVEVAIKPIRLQRRQVFTVYVHDISSRRRAEQEIRNMAKFVSESPSPVLRVSRRGVILYANPASTPLLEYWGCEQGQTLPVYWRERVARLCDSGRNWEGEIAYQGRAYSLLMTPITDLDYVNIYGRDITAIREAESLAREHQQELVHVCRLSTMGEMATGLAHELNQPLSAIANYANGCARRLQQADESGDLGFALKQINDQAERAGEIIRRLRRLVGKQLPVRNVTSANELVREVSRFVEFEAKKVGVVIEQEPSLDPVPIRVDIVQMEQVLLNLVRNALDALTEVPTEQRRLLIRTHRLDPDLVSIDVVDSGPGIAPEVLEHLFEPFFTTKQSGMGMGLVISDTIVRDHDGRIEATSLDQGGSRFRVILPAYRAGQEENAE</sequence>
<dbReference type="PANTHER" id="PTHR43065">
    <property type="entry name" value="SENSOR HISTIDINE KINASE"/>
    <property type="match status" value="1"/>
</dbReference>
<dbReference type="GO" id="GO:0006355">
    <property type="term" value="P:regulation of DNA-templated transcription"/>
    <property type="evidence" value="ECO:0007669"/>
    <property type="project" value="InterPro"/>
</dbReference>
<keyword evidence="8" id="KW-0902">Two-component regulatory system</keyword>
<name>A0A831W4F0_9GAMM</name>
<evidence type="ECO:0000259" key="12">
    <source>
        <dbReference type="PROSITE" id="PS50112"/>
    </source>
</evidence>
<dbReference type="CDD" id="cd00130">
    <property type="entry name" value="PAS"/>
    <property type="match status" value="1"/>
</dbReference>
<dbReference type="GO" id="GO:0005524">
    <property type="term" value="F:ATP binding"/>
    <property type="evidence" value="ECO:0007669"/>
    <property type="project" value="UniProtKB-KW"/>
</dbReference>
<dbReference type="GO" id="GO:0000155">
    <property type="term" value="F:phosphorelay sensor kinase activity"/>
    <property type="evidence" value="ECO:0007669"/>
    <property type="project" value="InterPro"/>
</dbReference>
<evidence type="ECO:0000256" key="7">
    <source>
        <dbReference type="ARBA" id="ARBA00022840"/>
    </source>
</evidence>
<dbReference type="SMART" id="SM00387">
    <property type="entry name" value="HATPase_c"/>
    <property type="match status" value="1"/>
</dbReference>
<feature type="domain" description="PAS" evidence="12">
    <location>
        <begin position="362"/>
        <end position="420"/>
    </location>
</feature>
<feature type="domain" description="Histidine kinase" evidence="11">
    <location>
        <begin position="614"/>
        <end position="829"/>
    </location>
</feature>
<dbReference type="SMART" id="SM00388">
    <property type="entry name" value="HisKA"/>
    <property type="match status" value="1"/>
</dbReference>
<keyword evidence="4" id="KW-0808">Transferase</keyword>
<keyword evidence="3" id="KW-0597">Phosphoprotein</keyword>
<evidence type="ECO:0000256" key="10">
    <source>
        <dbReference type="SAM" id="Phobius"/>
    </source>
</evidence>
<evidence type="ECO:0000256" key="2">
    <source>
        <dbReference type="ARBA" id="ARBA00012438"/>
    </source>
</evidence>
<dbReference type="PROSITE" id="PS50112">
    <property type="entry name" value="PAS"/>
    <property type="match status" value="1"/>
</dbReference>
<feature type="coiled-coil region" evidence="9">
    <location>
        <begin position="341"/>
        <end position="372"/>
    </location>
</feature>
<dbReference type="AlphaFoldDB" id="A0A831W4F0"/>
<accession>A0A831W4F0</accession>
<keyword evidence="9" id="KW-0175">Coiled coil</keyword>
<evidence type="ECO:0000256" key="3">
    <source>
        <dbReference type="ARBA" id="ARBA00022553"/>
    </source>
</evidence>
<dbReference type="InterPro" id="IPR004358">
    <property type="entry name" value="Sig_transdc_His_kin-like_C"/>
</dbReference>
<evidence type="ECO:0000256" key="9">
    <source>
        <dbReference type="SAM" id="Coils"/>
    </source>
</evidence>
<keyword evidence="7" id="KW-0067">ATP-binding</keyword>
<dbReference type="Pfam" id="PF02518">
    <property type="entry name" value="HATPase_c"/>
    <property type="match status" value="1"/>
</dbReference>
<reference evidence="13" key="1">
    <citation type="journal article" date="2020" name="mSystems">
        <title>Genome- and Community-Level Interaction Insights into Carbon Utilization and Element Cycling Functions of Hydrothermarchaeota in Hydrothermal Sediment.</title>
        <authorList>
            <person name="Zhou Z."/>
            <person name="Liu Y."/>
            <person name="Xu W."/>
            <person name="Pan J."/>
            <person name="Luo Z.H."/>
            <person name="Li M."/>
        </authorList>
    </citation>
    <scope>NUCLEOTIDE SEQUENCE [LARGE SCALE GENOMIC DNA]</scope>
    <source>
        <strain evidence="13">HyVt-443</strain>
    </source>
</reference>
<keyword evidence="10" id="KW-0472">Membrane</keyword>
<protein>
    <recommendedName>
        <fullName evidence="2">histidine kinase</fullName>
        <ecNumber evidence="2">2.7.13.3</ecNumber>
    </recommendedName>
</protein>
<dbReference type="Gene3D" id="1.10.287.130">
    <property type="match status" value="1"/>
</dbReference>
<dbReference type="InterPro" id="IPR003661">
    <property type="entry name" value="HisK_dim/P_dom"/>
</dbReference>
<dbReference type="InterPro" id="IPR005467">
    <property type="entry name" value="His_kinase_dom"/>
</dbReference>
<dbReference type="PROSITE" id="PS50109">
    <property type="entry name" value="HIS_KIN"/>
    <property type="match status" value="1"/>
</dbReference>
<proteinExistence type="predicted"/>
<comment type="caution">
    <text evidence="13">The sequence shown here is derived from an EMBL/GenBank/DDBJ whole genome shotgun (WGS) entry which is preliminary data.</text>
</comment>
<dbReference type="Gene3D" id="3.30.450.20">
    <property type="entry name" value="PAS domain"/>
    <property type="match status" value="1"/>
</dbReference>
<feature type="transmembrane region" description="Helical" evidence="10">
    <location>
        <begin position="281"/>
        <end position="298"/>
    </location>
</feature>
<dbReference type="SMART" id="SM00091">
    <property type="entry name" value="PAS"/>
    <property type="match status" value="2"/>
</dbReference>
<dbReference type="SUPFAM" id="SSF47384">
    <property type="entry name" value="Homodimeric domain of signal transducing histidine kinase"/>
    <property type="match status" value="1"/>
</dbReference>
<evidence type="ECO:0000256" key="8">
    <source>
        <dbReference type="ARBA" id="ARBA00023012"/>
    </source>
</evidence>
<gene>
    <name evidence="13" type="ORF">ENI96_14015</name>
</gene>
<evidence type="ECO:0000256" key="6">
    <source>
        <dbReference type="ARBA" id="ARBA00022777"/>
    </source>
</evidence>
<evidence type="ECO:0000256" key="4">
    <source>
        <dbReference type="ARBA" id="ARBA00022679"/>
    </source>
</evidence>
<comment type="catalytic activity">
    <reaction evidence="1">
        <text>ATP + protein L-histidine = ADP + protein N-phospho-L-histidine.</text>
        <dbReference type="EC" id="2.7.13.3"/>
    </reaction>
</comment>
<dbReference type="EC" id="2.7.13.3" evidence="2"/>
<evidence type="ECO:0000256" key="5">
    <source>
        <dbReference type="ARBA" id="ARBA00022741"/>
    </source>
</evidence>
<dbReference type="SUPFAM" id="SSF55874">
    <property type="entry name" value="ATPase domain of HSP90 chaperone/DNA topoisomerase II/histidine kinase"/>
    <property type="match status" value="1"/>
</dbReference>
<dbReference type="PANTHER" id="PTHR43065:SF46">
    <property type="entry name" value="C4-DICARBOXYLATE TRANSPORT SENSOR PROTEIN DCTB"/>
    <property type="match status" value="1"/>
</dbReference>
<dbReference type="InterPro" id="IPR035965">
    <property type="entry name" value="PAS-like_dom_sf"/>
</dbReference>
<dbReference type="InterPro" id="IPR003594">
    <property type="entry name" value="HATPase_dom"/>
</dbReference>
<dbReference type="Proteomes" id="UP000886251">
    <property type="component" value="Unassembled WGS sequence"/>
</dbReference>
<dbReference type="CDD" id="cd00082">
    <property type="entry name" value="HisKA"/>
    <property type="match status" value="1"/>
</dbReference>
<dbReference type="Pfam" id="PF00512">
    <property type="entry name" value="HisKA"/>
    <property type="match status" value="1"/>
</dbReference>
<evidence type="ECO:0000313" key="13">
    <source>
        <dbReference type="EMBL" id="HEB97534.1"/>
    </source>
</evidence>
<organism evidence="13">
    <name type="scientific">Sedimenticola thiotaurini</name>
    <dbReference type="NCBI Taxonomy" id="1543721"/>
    <lineage>
        <taxon>Bacteria</taxon>
        <taxon>Pseudomonadati</taxon>
        <taxon>Pseudomonadota</taxon>
        <taxon>Gammaproteobacteria</taxon>
        <taxon>Chromatiales</taxon>
        <taxon>Sedimenticolaceae</taxon>
        <taxon>Sedimenticola</taxon>
    </lineage>
</organism>
<dbReference type="SUPFAM" id="SSF55785">
    <property type="entry name" value="PYP-like sensor domain (PAS domain)"/>
    <property type="match status" value="2"/>
</dbReference>
<keyword evidence="5" id="KW-0547">Nucleotide-binding</keyword>
<dbReference type="InterPro" id="IPR036890">
    <property type="entry name" value="HATPase_C_sf"/>
</dbReference>
<dbReference type="Pfam" id="PF00989">
    <property type="entry name" value="PAS"/>
    <property type="match status" value="1"/>
</dbReference>
<dbReference type="InterPro" id="IPR000014">
    <property type="entry name" value="PAS"/>
</dbReference>
<keyword evidence="6" id="KW-0418">Kinase</keyword>